<dbReference type="GO" id="GO:0046872">
    <property type="term" value="F:metal ion binding"/>
    <property type="evidence" value="ECO:0007669"/>
    <property type="project" value="UniProtKB-KW"/>
</dbReference>
<dbReference type="InterPro" id="IPR017896">
    <property type="entry name" value="4Fe4S_Fe-S-bd"/>
</dbReference>
<dbReference type="PANTHER" id="PTHR42859:SF3">
    <property type="entry name" value="ION-TRANSLOCATING OXIDOREDUCTASE COMPLEX SUBUNIT B"/>
    <property type="match status" value="1"/>
</dbReference>
<dbReference type="PANTHER" id="PTHR42859">
    <property type="entry name" value="OXIDOREDUCTASE"/>
    <property type="match status" value="1"/>
</dbReference>
<keyword evidence="10" id="KW-0411">Iron-sulfur</keyword>
<accession>A0A368Y6A6</accession>
<keyword evidence="16" id="KW-1185">Reference proteome</keyword>
<dbReference type="Gene3D" id="1.10.15.40">
    <property type="entry name" value="Electron transport complex subunit B, putative Fe-S cluster"/>
    <property type="match status" value="1"/>
</dbReference>
<dbReference type="PROSITE" id="PS51379">
    <property type="entry name" value="4FE4S_FER_2"/>
    <property type="match status" value="2"/>
</dbReference>
<evidence type="ECO:0000256" key="11">
    <source>
        <dbReference type="ARBA" id="ARBA00023136"/>
    </source>
</evidence>
<evidence type="ECO:0000256" key="3">
    <source>
        <dbReference type="ARBA" id="ARBA00022485"/>
    </source>
</evidence>
<keyword evidence="6" id="KW-0677">Repeat</keyword>
<keyword evidence="7" id="KW-1278">Translocase</keyword>
<dbReference type="AlphaFoldDB" id="A0A368Y6A6"/>
<dbReference type="InterPro" id="IPR050294">
    <property type="entry name" value="RnfB_subfamily"/>
</dbReference>
<dbReference type="Gene3D" id="3.30.70.20">
    <property type="match status" value="1"/>
</dbReference>
<dbReference type="EMBL" id="QPJK01000001">
    <property type="protein sequence ID" value="RCW75813.1"/>
    <property type="molecule type" value="Genomic_DNA"/>
</dbReference>
<dbReference type="RefSeq" id="WP_114465435.1">
    <property type="nucleotide sequence ID" value="NZ_QPJK01000001.1"/>
</dbReference>
<evidence type="ECO:0000259" key="14">
    <source>
        <dbReference type="PROSITE" id="PS51656"/>
    </source>
</evidence>
<evidence type="ECO:0000259" key="13">
    <source>
        <dbReference type="PROSITE" id="PS51379"/>
    </source>
</evidence>
<dbReference type="PROSITE" id="PS00198">
    <property type="entry name" value="4FE4S_FER_1"/>
    <property type="match status" value="1"/>
</dbReference>
<evidence type="ECO:0000256" key="5">
    <source>
        <dbReference type="ARBA" id="ARBA00022723"/>
    </source>
</evidence>
<dbReference type="SUPFAM" id="SSF54862">
    <property type="entry name" value="4Fe-4S ferredoxins"/>
    <property type="match status" value="1"/>
</dbReference>
<dbReference type="OrthoDB" id="9789936at2"/>
<comment type="caution">
    <text evidence="15">The sequence shown here is derived from an EMBL/GenBank/DDBJ whole genome shotgun (WGS) entry which is preliminary data.</text>
</comment>
<keyword evidence="4" id="KW-0997">Cell inner membrane</keyword>
<dbReference type="InterPro" id="IPR007202">
    <property type="entry name" value="4Fe-4S_dom"/>
</dbReference>
<feature type="domain" description="4Fe-4S" evidence="14">
    <location>
        <begin position="1"/>
        <end position="59"/>
    </location>
</feature>
<dbReference type="GO" id="GO:0009055">
    <property type="term" value="F:electron transfer activity"/>
    <property type="evidence" value="ECO:0007669"/>
    <property type="project" value="InterPro"/>
</dbReference>
<dbReference type="Pfam" id="PF14697">
    <property type="entry name" value="Fer4_21"/>
    <property type="match status" value="1"/>
</dbReference>
<evidence type="ECO:0000256" key="8">
    <source>
        <dbReference type="ARBA" id="ARBA00022982"/>
    </source>
</evidence>
<protein>
    <submittedName>
        <fullName evidence="15">Electron transport complex protein RnfB</fullName>
    </submittedName>
</protein>
<evidence type="ECO:0000256" key="4">
    <source>
        <dbReference type="ARBA" id="ARBA00022519"/>
    </source>
</evidence>
<evidence type="ECO:0000256" key="12">
    <source>
        <dbReference type="SAM" id="MobiDB-lite"/>
    </source>
</evidence>
<dbReference type="GO" id="GO:0051539">
    <property type="term" value="F:4 iron, 4 sulfur cluster binding"/>
    <property type="evidence" value="ECO:0007669"/>
    <property type="project" value="UniProtKB-KW"/>
</dbReference>
<keyword evidence="9" id="KW-0408">Iron</keyword>
<dbReference type="NCBIfam" id="TIGR01944">
    <property type="entry name" value="rnfB"/>
    <property type="match status" value="1"/>
</dbReference>
<keyword evidence="1" id="KW-0813">Transport</keyword>
<keyword evidence="11" id="KW-0472">Membrane</keyword>
<name>A0A368Y6A6_9BURK</name>
<evidence type="ECO:0000313" key="16">
    <source>
        <dbReference type="Proteomes" id="UP000252884"/>
    </source>
</evidence>
<dbReference type="Gene3D" id="3.30.70.3270">
    <property type="match status" value="1"/>
</dbReference>
<reference evidence="15 16" key="1">
    <citation type="submission" date="2018-07" db="EMBL/GenBank/DDBJ databases">
        <title>Genomic Encyclopedia of Type Strains, Phase IV (KMG-IV): sequencing the most valuable type-strain genomes for metagenomic binning, comparative biology and taxonomic classification.</title>
        <authorList>
            <person name="Goeker M."/>
        </authorList>
    </citation>
    <scope>NUCLEOTIDE SEQUENCE [LARGE SCALE GENOMIC DNA]</scope>
    <source>
        <strain evidence="15 16">DSM 21634</strain>
    </source>
</reference>
<gene>
    <name evidence="15" type="ORF">DES41_101409</name>
</gene>
<feature type="domain" description="4Fe-4S ferredoxin-type" evidence="13">
    <location>
        <begin position="105"/>
        <end position="134"/>
    </location>
</feature>
<evidence type="ECO:0000256" key="1">
    <source>
        <dbReference type="ARBA" id="ARBA00022448"/>
    </source>
</evidence>
<feature type="region of interest" description="Disordered" evidence="12">
    <location>
        <begin position="159"/>
        <end position="208"/>
    </location>
</feature>
<dbReference type="PROSITE" id="PS51656">
    <property type="entry name" value="4FE4S"/>
    <property type="match status" value="1"/>
</dbReference>
<dbReference type="InterPro" id="IPR017900">
    <property type="entry name" value="4Fe4S_Fe_S_CS"/>
</dbReference>
<feature type="domain" description="4Fe-4S ferredoxin-type" evidence="13">
    <location>
        <begin position="75"/>
        <end position="104"/>
    </location>
</feature>
<evidence type="ECO:0000256" key="6">
    <source>
        <dbReference type="ARBA" id="ARBA00022737"/>
    </source>
</evidence>
<evidence type="ECO:0000313" key="15">
    <source>
        <dbReference type="EMBL" id="RCW75813.1"/>
    </source>
</evidence>
<dbReference type="Proteomes" id="UP000252884">
    <property type="component" value="Unassembled WGS sequence"/>
</dbReference>
<evidence type="ECO:0000256" key="7">
    <source>
        <dbReference type="ARBA" id="ARBA00022967"/>
    </source>
</evidence>
<sequence>MSALAQRVLAELPQTQCTRCGYPDCAAYAQAIADEQAPINRCPPGGAEGVERLAQLTGRAAPPLDLTYGAEGPRQMAFIDEDWCIGCTLCLKACPVDAIIGSNKAMHTVLEAHCTGCELCIPVCPVDCIHLEPASGSLTGWAAWSQGQAMAARARYARHVARPPSDAPSPAPLHEEVPSAGPNATPADPRRAMVEAALARARARRAPS</sequence>
<keyword evidence="3" id="KW-0004">4Fe-4S</keyword>
<proteinExistence type="predicted"/>
<dbReference type="InterPro" id="IPR010207">
    <property type="entry name" value="Elect_transpt_cplx_RnfB/RsxB"/>
</dbReference>
<evidence type="ECO:0000256" key="2">
    <source>
        <dbReference type="ARBA" id="ARBA00022475"/>
    </source>
</evidence>
<organism evidence="15 16">
    <name type="scientific">Pseudorhodoferax soli</name>
    <dbReference type="NCBI Taxonomy" id="545864"/>
    <lineage>
        <taxon>Bacteria</taxon>
        <taxon>Pseudomonadati</taxon>
        <taxon>Pseudomonadota</taxon>
        <taxon>Betaproteobacteria</taxon>
        <taxon>Burkholderiales</taxon>
        <taxon>Comamonadaceae</taxon>
    </lineage>
</organism>
<keyword evidence="5" id="KW-0479">Metal-binding</keyword>
<evidence type="ECO:0000256" key="10">
    <source>
        <dbReference type="ARBA" id="ARBA00023014"/>
    </source>
</evidence>
<dbReference type="Pfam" id="PF04060">
    <property type="entry name" value="FeS"/>
    <property type="match status" value="1"/>
</dbReference>
<keyword evidence="2" id="KW-1003">Cell membrane</keyword>
<keyword evidence="8" id="KW-0249">Electron transport</keyword>
<evidence type="ECO:0000256" key="9">
    <source>
        <dbReference type="ARBA" id="ARBA00023004"/>
    </source>
</evidence>